<evidence type="ECO:0000256" key="5">
    <source>
        <dbReference type="SAM" id="Phobius"/>
    </source>
</evidence>
<evidence type="ECO:0000313" key="6">
    <source>
        <dbReference type="EMBL" id="CAL4066542.1"/>
    </source>
</evidence>
<evidence type="ECO:0000256" key="4">
    <source>
        <dbReference type="ARBA" id="ARBA00023136"/>
    </source>
</evidence>
<comment type="subcellular location">
    <subcellularLocation>
        <location evidence="1">Membrane</location>
        <topology evidence="1">Multi-pass membrane protein</topology>
    </subcellularLocation>
</comment>
<feature type="transmembrane region" description="Helical" evidence="5">
    <location>
        <begin position="12"/>
        <end position="32"/>
    </location>
</feature>
<name>A0AAV2PZ13_MEGNR</name>
<feature type="transmembrane region" description="Helical" evidence="5">
    <location>
        <begin position="191"/>
        <end position="211"/>
    </location>
</feature>
<dbReference type="GO" id="GO:0016020">
    <property type="term" value="C:membrane"/>
    <property type="evidence" value="ECO:0007669"/>
    <property type="project" value="UniProtKB-SubCell"/>
</dbReference>
<gene>
    <name evidence="6" type="ORF">MNOR_LOCUS5789</name>
</gene>
<evidence type="ECO:0000313" key="7">
    <source>
        <dbReference type="Proteomes" id="UP001497623"/>
    </source>
</evidence>
<feature type="transmembrane region" description="Helical" evidence="5">
    <location>
        <begin position="106"/>
        <end position="128"/>
    </location>
</feature>
<dbReference type="EMBL" id="CAXKWB010002296">
    <property type="protein sequence ID" value="CAL4066542.1"/>
    <property type="molecule type" value="Genomic_DNA"/>
</dbReference>
<sequence>MCGSSVLVLTRWLLVWVCASCACVMALLGGHLSPAWLLGQPKSITAPTVKHLDIQDKLSAWDIDEVMVRPSLGLWLRCGVMGSKNALFLHCGVYATVVPDVPSAQIAAMVLIVCGTALAVFACVLSFFTTCFRAMKGKSLINLIGALQALAGILCLLGLLLLPLSWNSRRVQNLCGPTASEFNLANCTPGWAMFSLLGGSVGLLLCTLLSFKADLSTTTDIIDDQIRRGKNVIFLL</sequence>
<dbReference type="Proteomes" id="UP001497623">
    <property type="component" value="Unassembled WGS sequence"/>
</dbReference>
<dbReference type="Gene3D" id="1.20.140.150">
    <property type="match status" value="1"/>
</dbReference>
<organism evidence="6 7">
    <name type="scientific">Meganyctiphanes norvegica</name>
    <name type="common">Northern krill</name>
    <name type="synonym">Thysanopoda norvegica</name>
    <dbReference type="NCBI Taxonomy" id="48144"/>
    <lineage>
        <taxon>Eukaryota</taxon>
        <taxon>Metazoa</taxon>
        <taxon>Ecdysozoa</taxon>
        <taxon>Arthropoda</taxon>
        <taxon>Crustacea</taxon>
        <taxon>Multicrustacea</taxon>
        <taxon>Malacostraca</taxon>
        <taxon>Eumalacostraca</taxon>
        <taxon>Eucarida</taxon>
        <taxon>Euphausiacea</taxon>
        <taxon>Euphausiidae</taxon>
        <taxon>Meganyctiphanes</taxon>
    </lineage>
</organism>
<dbReference type="PANTHER" id="PTHR12489">
    <property type="entry name" value="LIPOMA HMGIC FUSION PARTNER-LIKE PROTEIN"/>
    <property type="match status" value="1"/>
</dbReference>
<dbReference type="PANTHER" id="PTHR12489:SF19">
    <property type="entry name" value="LHFPL TETRASPAN SUBFAMILY MEMBER 2 PROTEIN"/>
    <property type="match status" value="1"/>
</dbReference>
<keyword evidence="2 5" id="KW-0812">Transmembrane</keyword>
<reference evidence="6 7" key="1">
    <citation type="submission" date="2024-05" db="EMBL/GenBank/DDBJ databases">
        <authorList>
            <person name="Wallberg A."/>
        </authorList>
    </citation>
    <scope>NUCLEOTIDE SEQUENCE [LARGE SCALE GENOMIC DNA]</scope>
</reference>
<protein>
    <recommendedName>
        <fullName evidence="8">Lipoma HMGIC fusion partner-like 2 protein</fullName>
    </recommendedName>
</protein>
<evidence type="ECO:0000256" key="3">
    <source>
        <dbReference type="ARBA" id="ARBA00022989"/>
    </source>
</evidence>
<dbReference type="Pfam" id="PF10242">
    <property type="entry name" value="L_HMGIC_fpl"/>
    <property type="match status" value="1"/>
</dbReference>
<keyword evidence="7" id="KW-1185">Reference proteome</keyword>
<keyword evidence="3 5" id="KW-1133">Transmembrane helix</keyword>
<evidence type="ECO:0000256" key="2">
    <source>
        <dbReference type="ARBA" id="ARBA00022692"/>
    </source>
</evidence>
<dbReference type="InterPro" id="IPR019372">
    <property type="entry name" value="LHFPL"/>
</dbReference>
<evidence type="ECO:0008006" key="8">
    <source>
        <dbReference type="Google" id="ProtNLM"/>
    </source>
</evidence>
<evidence type="ECO:0000256" key="1">
    <source>
        <dbReference type="ARBA" id="ARBA00004141"/>
    </source>
</evidence>
<accession>A0AAV2PZ13</accession>
<feature type="transmembrane region" description="Helical" evidence="5">
    <location>
        <begin position="140"/>
        <end position="162"/>
    </location>
</feature>
<keyword evidence="4 5" id="KW-0472">Membrane</keyword>
<proteinExistence type="predicted"/>
<comment type="caution">
    <text evidence="6">The sequence shown here is derived from an EMBL/GenBank/DDBJ whole genome shotgun (WGS) entry which is preliminary data.</text>
</comment>
<dbReference type="AlphaFoldDB" id="A0AAV2PZ13"/>